<dbReference type="PROSITE" id="PS50011">
    <property type="entry name" value="PROTEIN_KINASE_DOM"/>
    <property type="match status" value="1"/>
</dbReference>
<dbReference type="InterPro" id="IPR000719">
    <property type="entry name" value="Prot_kinase_dom"/>
</dbReference>
<proteinExistence type="predicted"/>
<comment type="caution">
    <text evidence="2">The sequence shown here is derived from an EMBL/GenBank/DDBJ whole genome shotgun (WGS) entry which is preliminary data.</text>
</comment>
<dbReference type="SUPFAM" id="SSF56112">
    <property type="entry name" value="Protein kinase-like (PK-like)"/>
    <property type="match status" value="1"/>
</dbReference>
<keyword evidence="3" id="KW-1185">Reference proteome</keyword>
<dbReference type="Proteomes" id="UP000678393">
    <property type="component" value="Unassembled WGS sequence"/>
</dbReference>
<dbReference type="InterPro" id="IPR001245">
    <property type="entry name" value="Ser-Thr/Tyr_kinase_cat_dom"/>
</dbReference>
<dbReference type="Gene3D" id="1.10.510.10">
    <property type="entry name" value="Transferase(Phosphotransferase) domain 1"/>
    <property type="match status" value="1"/>
</dbReference>
<dbReference type="AlphaFoldDB" id="A0A8S3ZEP8"/>
<evidence type="ECO:0000259" key="1">
    <source>
        <dbReference type="PROSITE" id="PS50011"/>
    </source>
</evidence>
<dbReference type="GO" id="GO:0004672">
    <property type="term" value="F:protein kinase activity"/>
    <property type="evidence" value="ECO:0007669"/>
    <property type="project" value="InterPro"/>
</dbReference>
<evidence type="ECO:0000313" key="2">
    <source>
        <dbReference type="EMBL" id="CAG5126315.1"/>
    </source>
</evidence>
<gene>
    <name evidence="2" type="ORF">CUNI_LOCUS11873</name>
</gene>
<dbReference type="GO" id="GO:0005524">
    <property type="term" value="F:ATP binding"/>
    <property type="evidence" value="ECO:0007669"/>
    <property type="project" value="InterPro"/>
</dbReference>
<organism evidence="2 3">
    <name type="scientific">Candidula unifasciata</name>
    <dbReference type="NCBI Taxonomy" id="100452"/>
    <lineage>
        <taxon>Eukaryota</taxon>
        <taxon>Metazoa</taxon>
        <taxon>Spiralia</taxon>
        <taxon>Lophotrochozoa</taxon>
        <taxon>Mollusca</taxon>
        <taxon>Gastropoda</taxon>
        <taxon>Heterobranchia</taxon>
        <taxon>Euthyneura</taxon>
        <taxon>Panpulmonata</taxon>
        <taxon>Eupulmonata</taxon>
        <taxon>Stylommatophora</taxon>
        <taxon>Helicina</taxon>
        <taxon>Helicoidea</taxon>
        <taxon>Geomitridae</taxon>
        <taxon>Candidula</taxon>
    </lineage>
</organism>
<accession>A0A8S3ZEP8</accession>
<feature type="non-terminal residue" evidence="2">
    <location>
        <position position="1"/>
    </location>
</feature>
<protein>
    <recommendedName>
        <fullName evidence="1">Protein kinase domain-containing protein</fullName>
    </recommendedName>
</protein>
<dbReference type="EMBL" id="CAJHNH020002324">
    <property type="protein sequence ID" value="CAG5126315.1"/>
    <property type="molecule type" value="Genomic_DNA"/>
</dbReference>
<reference evidence="2" key="1">
    <citation type="submission" date="2021-04" db="EMBL/GenBank/DDBJ databases">
        <authorList>
            <consortium name="Molecular Ecology Group"/>
        </authorList>
    </citation>
    <scope>NUCLEOTIDE SEQUENCE</scope>
</reference>
<feature type="domain" description="Protein kinase" evidence="1">
    <location>
        <begin position="1"/>
        <end position="111"/>
    </location>
</feature>
<dbReference type="Pfam" id="PF07714">
    <property type="entry name" value="PK_Tyr_Ser-Thr"/>
    <property type="match status" value="1"/>
</dbReference>
<dbReference type="InterPro" id="IPR011009">
    <property type="entry name" value="Kinase-like_dom_sf"/>
</dbReference>
<name>A0A8S3ZEP8_9EUPU</name>
<sequence>MLWAARFEHHLLVCHMFENLSLHDCLHKASPQQLGLTTVCHILQQMISAVHHLHSLSIVYLYWMSKNILISCQAGESFCVKLSNFSCSVFLDSYDGHSLYLTLPPAIMPPE</sequence>
<evidence type="ECO:0000313" key="3">
    <source>
        <dbReference type="Proteomes" id="UP000678393"/>
    </source>
</evidence>